<reference evidence="2" key="1">
    <citation type="journal article" date="2012" name="MBio">
        <title>Comparative genome analysis of Trichophyton rubrum and related dermatophytes reveals candidate genes involved in infection.</title>
        <authorList>
            <person name="Martinez D.A."/>
            <person name="Oliver B.G."/>
            <person name="Graeser Y."/>
            <person name="Goldberg J.M."/>
            <person name="Li W."/>
            <person name="Martinez-Rossi N.M."/>
            <person name="Monod M."/>
            <person name="Shelest E."/>
            <person name="Barton R.C."/>
            <person name="Birch E."/>
            <person name="Brakhage A.A."/>
            <person name="Chen Z."/>
            <person name="Gurr S.J."/>
            <person name="Heiman D."/>
            <person name="Heitman J."/>
            <person name="Kosti I."/>
            <person name="Rossi A."/>
            <person name="Saif S."/>
            <person name="Samalova M."/>
            <person name="Saunders C.W."/>
            <person name="Shea T."/>
            <person name="Summerbell R.C."/>
            <person name="Xu J."/>
            <person name="Young S."/>
            <person name="Zeng Q."/>
            <person name="Birren B.W."/>
            <person name="Cuomo C.A."/>
            <person name="White T.C."/>
        </authorList>
    </citation>
    <scope>NUCLEOTIDE SEQUENCE [LARGE SCALE GENOMIC DNA]</scope>
    <source>
        <strain evidence="2">ATCC MYA-4606 / CBS 127.97</strain>
    </source>
</reference>
<accession>F2PJA9</accession>
<organism evidence="1 2">
    <name type="scientific">Trichophyton equinum (strain ATCC MYA-4606 / CBS 127.97)</name>
    <name type="common">Horse ringworm fungus</name>
    <dbReference type="NCBI Taxonomy" id="559882"/>
    <lineage>
        <taxon>Eukaryota</taxon>
        <taxon>Fungi</taxon>
        <taxon>Dikarya</taxon>
        <taxon>Ascomycota</taxon>
        <taxon>Pezizomycotina</taxon>
        <taxon>Eurotiomycetes</taxon>
        <taxon>Eurotiomycetidae</taxon>
        <taxon>Onygenales</taxon>
        <taxon>Arthrodermataceae</taxon>
        <taxon>Trichophyton</taxon>
    </lineage>
</organism>
<keyword evidence="2" id="KW-1185">Reference proteome</keyword>
<evidence type="ECO:0000313" key="2">
    <source>
        <dbReference type="Proteomes" id="UP000009169"/>
    </source>
</evidence>
<gene>
    <name evidence="1" type="ORF">TEQG_01017</name>
</gene>
<sequence length="158" mass="18196">MAQLPIGTYDRSGVQKSPPFPEHYFFSIPLRLINGPPHQFGRILFLKSVAILLSTSDRKNEAIDRTREREPEGSGSRRCNRLQIANGWSRQGLLGIFPASPIHDPMPISAWEGPEKGKRKPRKERDNYAWDFYVVICTKKQRPQVEKNGKRRSKRAKI</sequence>
<name>F2PJA9_TRIEC</name>
<dbReference type="AlphaFoldDB" id="F2PJA9"/>
<evidence type="ECO:0000313" key="1">
    <source>
        <dbReference type="EMBL" id="EGE01976.1"/>
    </source>
</evidence>
<dbReference type="VEuPathDB" id="FungiDB:TEQG_01017"/>
<dbReference type="Proteomes" id="UP000009169">
    <property type="component" value="Unassembled WGS sequence"/>
</dbReference>
<proteinExistence type="predicted"/>
<dbReference type="HOGENOM" id="CLU_092157_0_0_1"/>
<dbReference type="EMBL" id="DS995720">
    <property type="protein sequence ID" value="EGE01976.1"/>
    <property type="molecule type" value="Genomic_DNA"/>
</dbReference>
<protein>
    <submittedName>
        <fullName evidence="1">Uncharacterized protein</fullName>
    </submittedName>
</protein>